<accession>A0AAE1N9A9</accession>
<comment type="similarity">
    <text evidence="3">Belongs to the peroxin-11 family.</text>
</comment>
<evidence type="ECO:0000313" key="9">
    <source>
        <dbReference type="EMBL" id="KAK4285177.1"/>
    </source>
</evidence>
<evidence type="ECO:0000256" key="2">
    <source>
        <dbReference type="ARBA" id="ARBA00004585"/>
    </source>
</evidence>
<evidence type="ECO:0000256" key="8">
    <source>
        <dbReference type="SAM" id="Phobius"/>
    </source>
</evidence>
<feature type="transmembrane region" description="Helical" evidence="8">
    <location>
        <begin position="120"/>
        <end position="143"/>
    </location>
</feature>
<reference evidence="9" key="1">
    <citation type="submission" date="2023-10" db="EMBL/GenBank/DDBJ databases">
        <title>Chromosome-level genome of the transformable northern wattle, Acacia crassicarpa.</title>
        <authorList>
            <person name="Massaro I."/>
            <person name="Sinha N.R."/>
            <person name="Poethig S."/>
            <person name="Leichty A.R."/>
        </authorList>
    </citation>
    <scope>NUCLEOTIDE SEQUENCE</scope>
    <source>
        <strain evidence="9">Acra3RX</strain>
        <tissue evidence="9">Leaf</tissue>
    </source>
</reference>
<organism evidence="9 10">
    <name type="scientific">Acacia crassicarpa</name>
    <name type="common">northern wattle</name>
    <dbReference type="NCBI Taxonomy" id="499986"/>
    <lineage>
        <taxon>Eukaryota</taxon>
        <taxon>Viridiplantae</taxon>
        <taxon>Streptophyta</taxon>
        <taxon>Embryophyta</taxon>
        <taxon>Tracheophyta</taxon>
        <taxon>Spermatophyta</taxon>
        <taxon>Magnoliopsida</taxon>
        <taxon>eudicotyledons</taxon>
        <taxon>Gunneridae</taxon>
        <taxon>Pentapetalae</taxon>
        <taxon>rosids</taxon>
        <taxon>fabids</taxon>
        <taxon>Fabales</taxon>
        <taxon>Fabaceae</taxon>
        <taxon>Caesalpinioideae</taxon>
        <taxon>mimosoid clade</taxon>
        <taxon>Acacieae</taxon>
        <taxon>Acacia</taxon>
    </lineage>
</organism>
<evidence type="ECO:0000256" key="7">
    <source>
        <dbReference type="ARBA" id="ARBA00023140"/>
    </source>
</evidence>
<keyword evidence="8" id="KW-0812">Transmembrane</keyword>
<comment type="caution">
    <text evidence="9">The sequence shown here is derived from an EMBL/GenBank/DDBJ whole genome shotgun (WGS) entry which is preliminary data.</text>
</comment>
<dbReference type="Proteomes" id="UP001293593">
    <property type="component" value="Unassembled WGS sequence"/>
</dbReference>
<evidence type="ECO:0000256" key="1">
    <source>
        <dbReference type="ARBA" id="ARBA00002503"/>
    </source>
</evidence>
<keyword evidence="7" id="KW-0576">Peroxisome</keyword>
<evidence type="ECO:0000256" key="5">
    <source>
        <dbReference type="ARBA" id="ARBA00022593"/>
    </source>
</evidence>
<dbReference type="GO" id="GO:0044375">
    <property type="term" value="P:regulation of peroxisome size"/>
    <property type="evidence" value="ECO:0007669"/>
    <property type="project" value="UniProtKB-ARBA"/>
</dbReference>
<name>A0AAE1N9A9_9FABA</name>
<dbReference type="GO" id="GO:0016559">
    <property type="term" value="P:peroxisome fission"/>
    <property type="evidence" value="ECO:0007669"/>
    <property type="project" value="InterPro"/>
</dbReference>
<evidence type="ECO:0008006" key="11">
    <source>
        <dbReference type="Google" id="ProtNLM"/>
    </source>
</evidence>
<keyword evidence="8" id="KW-1133">Transmembrane helix</keyword>
<evidence type="ECO:0000313" key="10">
    <source>
        <dbReference type="Proteomes" id="UP001293593"/>
    </source>
</evidence>
<evidence type="ECO:0000256" key="3">
    <source>
        <dbReference type="ARBA" id="ARBA00008194"/>
    </source>
</evidence>
<dbReference type="InterPro" id="IPR008733">
    <property type="entry name" value="PEX11"/>
</dbReference>
<dbReference type="AlphaFoldDB" id="A0AAE1N9A9"/>
<evidence type="ECO:0000256" key="4">
    <source>
        <dbReference type="ARBA" id="ARBA00011340"/>
    </source>
</evidence>
<dbReference type="GO" id="GO:0042802">
    <property type="term" value="F:identical protein binding"/>
    <property type="evidence" value="ECO:0007669"/>
    <property type="project" value="UniProtKB-ARBA"/>
</dbReference>
<dbReference type="PANTHER" id="PTHR12652">
    <property type="entry name" value="PEROXISOMAL BIOGENESIS FACTOR 11"/>
    <property type="match status" value="1"/>
</dbReference>
<dbReference type="GO" id="GO:0005778">
    <property type="term" value="C:peroxisomal membrane"/>
    <property type="evidence" value="ECO:0007669"/>
    <property type="project" value="UniProtKB-SubCell"/>
</dbReference>
<dbReference type="EMBL" id="JAWXYG010000001">
    <property type="protein sequence ID" value="KAK4285177.1"/>
    <property type="molecule type" value="Genomic_DNA"/>
</dbReference>
<keyword evidence="5" id="KW-0962">Peroxisome biogenesis</keyword>
<keyword evidence="6 8" id="KW-0472">Membrane</keyword>
<feature type="transmembrane region" description="Helical" evidence="8">
    <location>
        <begin position="81"/>
        <end position="100"/>
    </location>
</feature>
<dbReference type="Pfam" id="PF05648">
    <property type="entry name" value="PEX11"/>
    <property type="match status" value="1"/>
</dbReference>
<gene>
    <name evidence="9" type="ORF">QN277_001910</name>
</gene>
<comment type="subunit">
    <text evidence="4">Homooligomer. Interacts with ARC5 and FIS1B on peroxisomes.</text>
</comment>
<sequence>MNDTVDKLVVFLAKRDGIDKLVKTFQYVSKLANWQIEATNPDLAKRFKNWEVSSGLSRKAFRTGRFLTGLNLLRRNPGSNLTLRLLAIPANAGEMIYFFFDHFTWLARIGTINPELAKKMSFISAFGESVGYVFFIIADFLLIKEGIKRERKIRRRKISKEEGEDKDEDEEQEKRDKDETKKIRIDRVMRLMATAANIADLIIGLAEIEPNPFCNHALTLGICGLVSAWSGWYRNWPS</sequence>
<proteinExistence type="inferred from homology"/>
<comment type="subcellular location">
    <subcellularLocation>
        <location evidence="2">Peroxisome membrane</location>
        <topology evidence="2">Multi-pass membrane protein</topology>
    </subcellularLocation>
</comment>
<protein>
    <recommendedName>
        <fullName evidence="11">Peroxisomal membrane protein 11B</fullName>
    </recommendedName>
</protein>
<dbReference type="PANTHER" id="PTHR12652:SF17">
    <property type="entry name" value="PEROXISOMAL MEMBRANE PROTEIN 11B"/>
    <property type="match status" value="1"/>
</dbReference>
<comment type="function">
    <text evidence="1">Involved in peroxisomal proliferation. Promotes peroxisomal duplication, aggregation or elongation without fission.</text>
</comment>
<evidence type="ECO:0000256" key="6">
    <source>
        <dbReference type="ARBA" id="ARBA00023136"/>
    </source>
</evidence>
<keyword evidence="10" id="KW-1185">Reference proteome</keyword>